<gene>
    <name evidence="1" type="ORF">IW256_005569</name>
</gene>
<comment type="caution">
    <text evidence="1">The sequence shown here is derived from an EMBL/GenBank/DDBJ whole genome shotgun (WGS) entry which is preliminary data.</text>
</comment>
<dbReference type="AlphaFoldDB" id="A0A931DPL3"/>
<proteinExistence type="predicted"/>
<accession>A0A931DPL3</accession>
<name>A0A931DPL3_9ACTN</name>
<dbReference type="EMBL" id="JADOUA010000001">
    <property type="protein sequence ID" value="MBG6091456.1"/>
    <property type="molecule type" value="Genomic_DNA"/>
</dbReference>
<protein>
    <submittedName>
        <fullName evidence="1">Uncharacterized protein</fullName>
    </submittedName>
</protein>
<dbReference type="Proteomes" id="UP000614047">
    <property type="component" value="Unassembled WGS sequence"/>
</dbReference>
<evidence type="ECO:0000313" key="2">
    <source>
        <dbReference type="Proteomes" id="UP000614047"/>
    </source>
</evidence>
<sequence length="146" mass="16955">MAQTRLFAKEWLFVGAGTMTVMDEDRFTLTLIGYWRSEREPHWPDPQRWIDPSWDGAERERVADYLDRGQRAPWAAAGKSSCRICGESVGSLEFLDGKYLWPEGLGHYVREHSVRLPQAVLDRVASWGQLENWTVDTDWWRRQGAA</sequence>
<organism evidence="1 2">
    <name type="scientific">Actinomadura viridis</name>
    <dbReference type="NCBI Taxonomy" id="58110"/>
    <lineage>
        <taxon>Bacteria</taxon>
        <taxon>Bacillati</taxon>
        <taxon>Actinomycetota</taxon>
        <taxon>Actinomycetes</taxon>
        <taxon>Streptosporangiales</taxon>
        <taxon>Thermomonosporaceae</taxon>
        <taxon>Actinomadura</taxon>
    </lineage>
</organism>
<dbReference type="RefSeq" id="WP_197013760.1">
    <property type="nucleotide sequence ID" value="NZ_BAABES010000019.1"/>
</dbReference>
<keyword evidence="2" id="KW-1185">Reference proteome</keyword>
<evidence type="ECO:0000313" key="1">
    <source>
        <dbReference type="EMBL" id="MBG6091456.1"/>
    </source>
</evidence>
<reference evidence="1" key="1">
    <citation type="submission" date="2020-11" db="EMBL/GenBank/DDBJ databases">
        <title>Sequencing the genomes of 1000 actinobacteria strains.</title>
        <authorList>
            <person name="Klenk H.-P."/>
        </authorList>
    </citation>
    <scope>NUCLEOTIDE SEQUENCE</scope>
    <source>
        <strain evidence="1">DSM 43175</strain>
    </source>
</reference>